<dbReference type="Proteomes" id="UP001620645">
    <property type="component" value="Unassembled WGS sequence"/>
</dbReference>
<protein>
    <recommendedName>
        <fullName evidence="7">Derlin</fullName>
    </recommendedName>
</protein>
<evidence type="ECO:0000313" key="8">
    <source>
        <dbReference type="EMBL" id="KAL3100385.1"/>
    </source>
</evidence>
<dbReference type="Pfam" id="PF04511">
    <property type="entry name" value="DER1"/>
    <property type="match status" value="1"/>
</dbReference>
<dbReference type="GO" id="GO:0005789">
    <property type="term" value="C:endoplasmic reticulum membrane"/>
    <property type="evidence" value="ECO:0007669"/>
    <property type="project" value="UniProtKB-SubCell"/>
</dbReference>
<organism evidence="8 9">
    <name type="scientific">Heterodera schachtii</name>
    <name type="common">Sugarbeet cyst nematode worm</name>
    <name type="synonym">Tylenchus schachtii</name>
    <dbReference type="NCBI Taxonomy" id="97005"/>
    <lineage>
        <taxon>Eukaryota</taxon>
        <taxon>Metazoa</taxon>
        <taxon>Ecdysozoa</taxon>
        <taxon>Nematoda</taxon>
        <taxon>Chromadorea</taxon>
        <taxon>Rhabditida</taxon>
        <taxon>Tylenchina</taxon>
        <taxon>Tylenchomorpha</taxon>
        <taxon>Tylenchoidea</taxon>
        <taxon>Heteroderidae</taxon>
        <taxon>Heteroderinae</taxon>
        <taxon>Heterodera</taxon>
    </lineage>
</organism>
<sequence>MGDFGEWYRSIPLITRYWFTGSTVIPLLGRLGLFHPYLMLLSWELFFYKLQLWRPLSALFYYPVSPQTGFHWMLMCYFLYNYSKDLETSQFDGRPADFLFMLIFNWICCTIVCFVAEIYFLLEPMVLSVLYVWCQFNKDRTVQFWFGMQFKAIYLPWILVAFSMVLRGGGINELVGILVGHTYYFLAFQYALDYGGSVLLRTPQFLYDLLPSRQGGFSGFGQVPTGRRPAAEQQGAAGGGGGGARAFFQGHNWGRGQTLGAAGGGGNAHQD</sequence>
<comment type="subcellular location">
    <subcellularLocation>
        <location evidence="1 7">Endoplasmic reticulum membrane</location>
        <topology evidence="1 7">Multi-pass membrane protein</topology>
    </subcellularLocation>
</comment>
<evidence type="ECO:0000256" key="6">
    <source>
        <dbReference type="ARBA" id="ARBA00023136"/>
    </source>
</evidence>
<keyword evidence="5 7" id="KW-1133">Transmembrane helix</keyword>
<accession>A0ABD2KBR7</accession>
<evidence type="ECO:0000256" key="1">
    <source>
        <dbReference type="ARBA" id="ARBA00004477"/>
    </source>
</evidence>
<dbReference type="EMBL" id="JBICCN010000031">
    <property type="protein sequence ID" value="KAL3100385.1"/>
    <property type="molecule type" value="Genomic_DNA"/>
</dbReference>
<feature type="transmembrane region" description="Helical" evidence="7">
    <location>
        <begin position="142"/>
        <end position="162"/>
    </location>
</feature>
<evidence type="ECO:0000256" key="7">
    <source>
        <dbReference type="RuleBase" id="RU363059"/>
    </source>
</evidence>
<name>A0ABD2KBR7_HETSC</name>
<keyword evidence="9" id="KW-1185">Reference proteome</keyword>
<evidence type="ECO:0000256" key="4">
    <source>
        <dbReference type="ARBA" id="ARBA00022824"/>
    </source>
</evidence>
<dbReference type="SUPFAM" id="SSF144091">
    <property type="entry name" value="Rhomboid-like"/>
    <property type="match status" value="1"/>
</dbReference>
<feature type="transmembrane region" description="Helical" evidence="7">
    <location>
        <begin position="17"/>
        <end position="39"/>
    </location>
</feature>
<feature type="transmembrane region" description="Helical" evidence="7">
    <location>
        <begin position="100"/>
        <end position="122"/>
    </location>
</feature>
<feature type="transmembrane region" description="Helical" evidence="7">
    <location>
        <begin position="59"/>
        <end position="80"/>
    </location>
</feature>
<keyword evidence="4 7" id="KW-0256">Endoplasmic reticulum</keyword>
<evidence type="ECO:0000256" key="5">
    <source>
        <dbReference type="ARBA" id="ARBA00022989"/>
    </source>
</evidence>
<comment type="function">
    <text evidence="7">May be involved in the degradation of misfolded endoplasmic reticulum (ER) luminal proteins.</text>
</comment>
<evidence type="ECO:0000256" key="3">
    <source>
        <dbReference type="ARBA" id="ARBA00022692"/>
    </source>
</evidence>
<dbReference type="GO" id="GO:0006950">
    <property type="term" value="P:response to stress"/>
    <property type="evidence" value="ECO:0007669"/>
    <property type="project" value="UniProtKB-ARBA"/>
</dbReference>
<keyword evidence="3 7" id="KW-0812">Transmembrane</keyword>
<dbReference type="InterPro" id="IPR035952">
    <property type="entry name" value="Rhomboid-like_sf"/>
</dbReference>
<comment type="similarity">
    <text evidence="2 7">Belongs to the derlin family.</text>
</comment>
<dbReference type="AlphaFoldDB" id="A0ABD2KBR7"/>
<dbReference type="InterPro" id="IPR007599">
    <property type="entry name" value="DER1"/>
</dbReference>
<gene>
    <name evidence="8" type="ORF">niasHS_001688</name>
</gene>
<dbReference type="PANTHER" id="PTHR11009">
    <property type="entry name" value="DER1-LIKE PROTEIN, DERLIN"/>
    <property type="match status" value="1"/>
</dbReference>
<proteinExistence type="inferred from homology"/>
<comment type="caution">
    <text evidence="8">The sequence shown here is derived from an EMBL/GenBank/DDBJ whole genome shotgun (WGS) entry which is preliminary data.</text>
</comment>
<keyword evidence="6 7" id="KW-0472">Membrane</keyword>
<evidence type="ECO:0000313" key="9">
    <source>
        <dbReference type="Proteomes" id="UP001620645"/>
    </source>
</evidence>
<feature type="transmembrane region" description="Helical" evidence="7">
    <location>
        <begin position="174"/>
        <end position="192"/>
    </location>
</feature>
<reference evidence="8 9" key="1">
    <citation type="submission" date="2024-10" db="EMBL/GenBank/DDBJ databases">
        <authorList>
            <person name="Kim D."/>
        </authorList>
    </citation>
    <scope>NUCLEOTIDE SEQUENCE [LARGE SCALE GENOMIC DNA]</scope>
    <source>
        <strain evidence="8">Taebaek</strain>
    </source>
</reference>
<evidence type="ECO:0000256" key="2">
    <source>
        <dbReference type="ARBA" id="ARBA00008917"/>
    </source>
</evidence>